<dbReference type="GO" id="GO:0004445">
    <property type="term" value="F:inositol-polyphosphate 5-phosphatase activity"/>
    <property type="evidence" value="ECO:0007669"/>
    <property type="project" value="UniProtKB-EC"/>
</dbReference>
<dbReference type="Gene3D" id="3.60.10.10">
    <property type="entry name" value="Endonuclease/exonuclease/phosphatase"/>
    <property type="match status" value="1"/>
</dbReference>
<dbReference type="Pfam" id="PF22669">
    <property type="entry name" value="Exo_endo_phos2"/>
    <property type="match status" value="1"/>
</dbReference>
<dbReference type="SMART" id="SM00128">
    <property type="entry name" value="IPPc"/>
    <property type="match status" value="1"/>
</dbReference>
<evidence type="ECO:0000259" key="4">
    <source>
        <dbReference type="SMART" id="SM00128"/>
    </source>
</evidence>
<comment type="caution">
    <text evidence="5">The sequence shown here is derived from an EMBL/GenBank/DDBJ whole genome shotgun (WGS) entry which is preliminary data.</text>
</comment>
<dbReference type="PANTHER" id="PTHR12997">
    <property type="entry name" value="TYPE I INOSITOL-1,4,5-TRISPHOSPHATE 5-PHOSPHATASE"/>
    <property type="match status" value="1"/>
</dbReference>
<dbReference type="InterPro" id="IPR039737">
    <property type="entry name" value="INPP5A"/>
</dbReference>
<evidence type="ECO:0000256" key="2">
    <source>
        <dbReference type="ARBA" id="ARBA00022801"/>
    </source>
</evidence>
<keyword evidence="2" id="KW-0378">Hydrolase</keyword>
<dbReference type="EMBL" id="CALNXJ010000066">
    <property type="protein sequence ID" value="CAH3157935.1"/>
    <property type="molecule type" value="Genomic_DNA"/>
</dbReference>
<proteinExistence type="inferred from homology"/>
<reference evidence="5 6" key="1">
    <citation type="submission" date="2022-05" db="EMBL/GenBank/DDBJ databases">
        <authorList>
            <consortium name="Genoscope - CEA"/>
            <person name="William W."/>
        </authorList>
    </citation>
    <scope>NUCLEOTIDE SEQUENCE [LARGE SCALE GENOMIC DNA]</scope>
</reference>
<dbReference type="InterPro" id="IPR036691">
    <property type="entry name" value="Endo/exonu/phosph_ase_sf"/>
</dbReference>
<accession>A0AAU9XUJ0</accession>
<sequence>MSMGEHLVPVLFITANVGSVFENRDGLEERWIRETVTTVTRFKPKFVALHFQESGGKDSGEESLEKVKEFVRIFIDQSLLKEKFDKVRAWFDQDYRTKEQYTALGCIYLVSKSLEDVFLWNFKESTFSKVEGEEIQVGNLTDVPILEKEKFPLDFFPQFKWSRKGFMRTRWKINKCVFDLLNIHLFHDASNLVSIEVTPSVYSKNRMRALDHVLDRITKSSIPVVPHTLFGDFNFRLDNKRVVEALCAGLPQQHIRKEGESTPSKIIYRDRKKADKVFLTLEPRIFKFHDQSIFRYHNGKKFSKYNREFDVFKDRLFEFDISFYPSYPFSENVKDTTVYSDSRCPSWCDRIFLSHSSRAIINQSKGSSVVYDMMGKQVCMGDHKPVFLYFNLDSSQDTLSQGGPGLVRNGGPVEIVEYLTSV</sequence>
<evidence type="ECO:0000313" key="5">
    <source>
        <dbReference type="EMBL" id="CAH3157935.1"/>
    </source>
</evidence>
<gene>
    <name evidence="5" type="ORF">PMEA_00030367</name>
</gene>
<dbReference type="AlphaFoldDB" id="A0AAU9XUJ0"/>
<evidence type="ECO:0000256" key="1">
    <source>
        <dbReference type="ARBA" id="ARBA00012997"/>
    </source>
</evidence>
<organism evidence="5 6">
    <name type="scientific">Pocillopora meandrina</name>
    <dbReference type="NCBI Taxonomy" id="46732"/>
    <lineage>
        <taxon>Eukaryota</taxon>
        <taxon>Metazoa</taxon>
        <taxon>Cnidaria</taxon>
        <taxon>Anthozoa</taxon>
        <taxon>Hexacorallia</taxon>
        <taxon>Scleractinia</taxon>
        <taxon>Astrocoeniina</taxon>
        <taxon>Pocilloporidae</taxon>
        <taxon>Pocillopora</taxon>
    </lineage>
</organism>
<evidence type="ECO:0000256" key="3">
    <source>
        <dbReference type="ARBA" id="ARBA00023599"/>
    </source>
</evidence>
<dbReference type="SUPFAM" id="SSF56219">
    <property type="entry name" value="DNase I-like"/>
    <property type="match status" value="1"/>
</dbReference>
<feature type="domain" description="Inositol polyphosphate-related phosphatase" evidence="4">
    <location>
        <begin position="6"/>
        <end position="398"/>
    </location>
</feature>
<comment type="similarity">
    <text evidence="3">Belongs to the inositol 1,4,5-trisphosphate 5-phosphatase type I family.</text>
</comment>
<evidence type="ECO:0000313" key="6">
    <source>
        <dbReference type="Proteomes" id="UP001159428"/>
    </source>
</evidence>
<dbReference type="PANTHER" id="PTHR12997:SF2">
    <property type="entry name" value="INOSITOL POLYPHOSPHATE-5-PHOSPHATASE A"/>
    <property type="match status" value="1"/>
</dbReference>
<dbReference type="InterPro" id="IPR000300">
    <property type="entry name" value="IPPc"/>
</dbReference>
<keyword evidence="6" id="KW-1185">Reference proteome</keyword>
<dbReference type="EC" id="3.1.3.56" evidence="1"/>
<name>A0AAU9XUJ0_9CNID</name>
<protein>
    <recommendedName>
        <fullName evidence="1">inositol-polyphosphate 5-phosphatase</fullName>
        <ecNumber evidence="1">3.1.3.56</ecNumber>
    </recommendedName>
</protein>
<dbReference type="GO" id="GO:0046856">
    <property type="term" value="P:phosphatidylinositol dephosphorylation"/>
    <property type="evidence" value="ECO:0007669"/>
    <property type="project" value="InterPro"/>
</dbReference>
<dbReference type="Proteomes" id="UP001159428">
    <property type="component" value="Unassembled WGS sequence"/>
</dbReference>